<dbReference type="InterPro" id="IPR020846">
    <property type="entry name" value="MFS_dom"/>
</dbReference>
<evidence type="ECO:0000313" key="9">
    <source>
        <dbReference type="Proteomes" id="UP000015101"/>
    </source>
</evidence>
<feature type="transmembrane region" description="Helical" evidence="5">
    <location>
        <begin position="306"/>
        <end position="323"/>
    </location>
</feature>
<dbReference type="HOGENOM" id="CLU_001265_33_4_1"/>
<reference evidence="8" key="3">
    <citation type="submission" date="2015-06" db="UniProtKB">
        <authorList>
            <consortium name="EnsemblMetazoa"/>
        </authorList>
    </citation>
    <scope>IDENTIFICATION</scope>
</reference>
<evidence type="ECO:0000256" key="1">
    <source>
        <dbReference type="ARBA" id="ARBA00004141"/>
    </source>
</evidence>
<dbReference type="PANTHER" id="PTHR24064">
    <property type="entry name" value="SOLUTE CARRIER FAMILY 22 MEMBER"/>
    <property type="match status" value="1"/>
</dbReference>
<dbReference type="GeneID" id="20208086"/>
<evidence type="ECO:0000259" key="6">
    <source>
        <dbReference type="PROSITE" id="PS50850"/>
    </source>
</evidence>
<feature type="transmembrane region" description="Helical" evidence="5">
    <location>
        <begin position="335"/>
        <end position="354"/>
    </location>
</feature>
<evidence type="ECO:0000313" key="8">
    <source>
        <dbReference type="EnsemblMetazoa" id="HelroP181394"/>
    </source>
</evidence>
<gene>
    <name evidence="8" type="primary">20208086</name>
    <name evidence="7" type="ORF">HELRODRAFT_181394</name>
</gene>
<dbReference type="STRING" id="6412.T1FGY7"/>
<feature type="transmembrane region" description="Helical" evidence="5">
    <location>
        <begin position="88"/>
        <end position="111"/>
    </location>
</feature>
<dbReference type="Proteomes" id="UP000015101">
    <property type="component" value="Unassembled WGS sequence"/>
</dbReference>
<keyword evidence="9" id="KW-1185">Reference proteome</keyword>
<organism evidence="8 9">
    <name type="scientific">Helobdella robusta</name>
    <name type="common">Californian leech</name>
    <dbReference type="NCBI Taxonomy" id="6412"/>
    <lineage>
        <taxon>Eukaryota</taxon>
        <taxon>Metazoa</taxon>
        <taxon>Spiralia</taxon>
        <taxon>Lophotrochozoa</taxon>
        <taxon>Annelida</taxon>
        <taxon>Clitellata</taxon>
        <taxon>Hirudinea</taxon>
        <taxon>Rhynchobdellida</taxon>
        <taxon>Glossiphoniidae</taxon>
        <taxon>Helobdella</taxon>
    </lineage>
</organism>
<evidence type="ECO:0000256" key="3">
    <source>
        <dbReference type="ARBA" id="ARBA00022989"/>
    </source>
</evidence>
<dbReference type="OrthoDB" id="10021984at2759"/>
<accession>T1FGY7</accession>
<feature type="transmembrane region" description="Helical" evidence="5">
    <location>
        <begin position="388"/>
        <end position="416"/>
    </location>
</feature>
<protein>
    <recommendedName>
        <fullName evidence="6">Major facilitator superfamily (MFS) profile domain-containing protein</fullName>
    </recommendedName>
</protein>
<reference evidence="9" key="1">
    <citation type="submission" date="2012-12" db="EMBL/GenBank/DDBJ databases">
        <authorList>
            <person name="Hellsten U."/>
            <person name="Grimwood J."/>
            <person name="Chapman J.A."/>
            <person name="Shapiro H."/>
            <person name="Aerts A."/>
            <person name="Otillar R.P."/>
            <person name="Terry A.Y."/>
            <person name="Boore J.L."/>
            <person name="Simakov O."/>
            <person name="Marletaz F."/>
            <person name="Cho S.-J."/>
            <person name="Edsinger-Gonzales E."/>
            <person name="Havlak P."/>
            <person name="Kuo D.-H."/>
            <person name="Larsson T."/>
            <person name="Lv J."/>
            <person name="Arendt D."/>
            <person name="Savage R."/>
            <person name="Osoegawa K."/>
            <person name="de Jong P."/>
            <person name="Lindberg D.R."/>
            <person name="Seaver E.C."/>
            <person name="Weisblat D.A."/>
            <person name="Putnam N.H."/>
            <person name="Grigoriev I.V."/>
            <person name="Rokhsar D.S."/>
        </authorList>
    </citation>
    <scope>NUCLEOTIDE SEQUENCE</scope>
</reference>
<dbReference type="FunCoup" id="T1FGY7">
    <property type="interactions" value="43"/>
</dbReference>
<evidence type="ECO:0000256" key="5">
    <source>
        <dbReference type="SAM" id="Phobius"/>
    </source>
</evidence>
<dbReference type="EnsemblMetazoa" id="HelroT181394">
    <property type="protein sequence ID" value="HelroP181394"/>
    <property type="gene ID" value="HelroG181394"/>
</dbReference>
<dbReference type="CTD" id="20208086"/>
<feature type="domain" description="Major facilitator superfamily (MFS) profile" evidence="6">
    <location>
        <begin position="47"/>
        <end position="480"/>
    </location>
</feature>
<name>T1FGY7_HELRO</name>
<feature type="transmembrane region" description="Helical" evidence="5">
    <location>
        <begin position="456"/>
        <end position="475"/>
    </location>
</feature>
<dbReference type="InParanoid" id="T1FGY7"/>
<dbReference type="eggNOG" id="KOG0255">
    <property type="taxonomic scope" value="Eukaryota"/>
</dbReference>
<dbReference type="EMBL" id="AMQM01007572">
    <property type="status" value="NOT_ANNOTATED_CDS"/>
    <property type="molecule type" value="Genomic_DNA"/>
</dbReference>
<proteinExistence type="predicted"/>
<dbReference type="InterPro" id="IPR036259">
    <property type="entry name" value="MFS_trans_sf"/>
</dbReference>
<feature type="transmembrane region" description="Helical" evidence="5">
    <location>
        <begin position="123"/>
        <end position="143"/>
    </location>
</feature>
<keyword evidence="3 5" id="KW-1133">Transmembrane helix</keyword>
<dbReference type="InterPro" id="IPR011701">
    <property type="entry name" value="MFS"/>
</dbReference>
<reference evidence="7 9" key="2">
    <citation type="journal article" date="2013" name="Nature">
        <title>Insights into bilaterian evolution from three spiralian genomes.</title>
        <authorList>
            <person name="Simakov O."/>
            <person name="Marletaz F."/>
            <person name="Cho S.J."/>
            <person name="Edsinger-Gonzales E."/>
            <person name="Havlak P."/>
            <person name="Hellsten U."/>
            <person name="Kuo D.H."/>
            <person name="Larsson T."/>
            <person name="Lv J."/>
            <person name="Arendt D."/>
            <person name="Savage R."/>
            <person name="Osoegawa K."/>
            <person name="de Jong P."/>
            <person name="Grimwood J."/>
            <person name="Chapman J.A."/>
            <person name="Shapiro H."/>
            <person name="Aerts A."/>
            <person name="Otillar R.P."/>
            <person name="Terry A.Y."/>
            <person name="Boore J.L."/>
            <person name="Grigoriev I.V."/>
            <person name="Lindberg D.R."/>
            <person name="Seaver E.C."/>
            <person name="Weisblat D.A."/>
            <person name="Putnam N.H."/>
            <person name="Rokhsar D.S."/>
        </authorList>
    </citation>
    <scope>NUCLEOTIDE SEQUENCE</scope>
</reference>
<dbReference type="CDD" id="cd17317">
    <property type="entry name" value="MFS_SLC22"/>
    <property type="match status" value="1"/>
</dbReference>
<dbReference type="Gene3D" id="1.20.1250.20">
    <property type="entry name" value="MFS general substrate transporter like domains"/>
    <property type="match status" value="1"/>
</dbReference>
<evidence type="ECO:0000313" key="7">
    <source>
        <dbReference type="EMBL" id="ESN92519.1"/>
    </source>
</evidence>
<dbReference type="GO" id="GO:0016020">
    <property type="term" value="C:membrane"/>
    <property type="evidence" value="ECO:0007669"/>
    <property type="project" value="UniProtKB-SubCell"/>
</dbReference>
<comment type="subcellular location">
    <subcellularLocation>
        <location evidence="1">Membrane</location>
        <topology evidence="1">Multi-pass membrane protein</topology>
    </subcellularLocation>
</comment>
<dbReference type="Pfam" id="PF07690">
    <property type="entry name" value="MFS_1"/>
    <property type="match status" value="1"/>
</dbReference>
<dbReference type="KEGG" id="hro:HELRODRAFT_181394"/>
<evidence type="ECO:0000256" key="2">
    <source>
        <dbReference type="ARBA" id="ARBA00022692"/>
    </source>
</evidence>
<dbReference type="RefSeq" id="XP_009029448.1">
    <property type="nucleotide sequence ID" value="XM_009031200.1"/>
</dbReference>
<sequence length="518" mass="58668">MEVEILLQSYEPAHHCRLPPANNSTTPTMQEWIPYDERTKEWSRCEMFINSSINNLTTGCRHGWQYENVDLEGPTIVTKWDLVCQRNFFAQVSQTMFVVGIMVGAIIFTILGDKFGRKPTYLFAHLGLALAGCISAFVPNLYLFMFLRFWIGVFQQGCLLLGFVLVTEFFSADERTLIGIFSANFWAIGCAVLPLLAYILRDWVYLQVFISLSCLLNMPLFCLMPESVAWLYANDKIDETEKILKHAAKVNKVVLPKIDLHVKHRCSLDGSCLDLEGRDERTLQKHQAVKYTYLDFVRNKTMLKHFSISGILWFFVTLIYYGLSWSTAELSGDRYLNAFYNGFVEIPAYTIAYFAVNRFGRKRPCVVFYIIGGTALFSLTFLTNTENFTVLVCSTVLNMVGKFGTTGAFGIIFLYSAELFPTNLRSQAVGVCSCMGRVSTLLASFSTYMARMFPTALSLSFACMSILSAVLVMFLPETNHRPLPETIEEIEAWRHVPAVSMKKAAGVRRMEGSNGEQL</sequence>
<keyword evidence="4 5" id="KW-0472">Membrane</keyword>
<dbReference type="SUPFAM" id="SSF103473">
    <property type="entry name" value="MFS general substrate transporter"/>
    <property type="match status" value="1"/>
</dbReference>
<dbReference type="GO" id="GO:0022857">
    <property type="term" value="F:transmembrane transporter activity"/>
    <property type="evidence" value="ECO:0007669"/>
    <property type="project" value="InterPro"/>
</dbReference>
<dbReference type="EMBL" id="KB097640">
    <property type="protein sequence ID" value="ESN92519.1"/>
    <property type="molecule type" value="Genomic_DNA"/>
</dbReference>
<evidence type="ECO:0000256" key="4">
    <source>
        <dbReference type="ARBA" id="ARBA00023136"/>
    </source>
</evidence>
<dbReference type="PROSITE" id="PS50850">
    <property type="entry name" value="MFS"/>
    <property type="match status" value="1"/>
</dbReference>
<feature type="transmembrane region" description="Helical" evidence="5">
    <location>
        <begin position="149"/>
        <end position="170"/>
    </location>
</feature>
<dbReference type="AlphaFoldDB" id="T1FGY7"/>
<feature type="transmembrane region" description="Helical" evidence="5">
    <location>
        <begin position="366"/>
        <end position="382"/>
    </location>
</feature>
<feature type="transmembrane region" description="Helical" evidence="5">
    <location>
        <begin position="177"/>
        <end position="199"/>
    </location>
</feature>
<keyword evidence="2 5" id="KW-0812">Transmembrane</keyword>